<evidence type="ECO:0000313" key="2">
    <source>
        <dbReference type="Proteomes" id="UP000799640"/>
    </source>
</evidence>
<dbReference type="AlphaFoldDB" id="A0A6G1HNZ5"/>
<dbReference type="Gene3D" id="3.40.30.10">
    <property type="entry name" value="Glutaredoxin"/>
    <property type="match status" value="1"/>
</dbReference>
<organism evidence="1 2">
    <name type="scientific">Trichodelitschia bisporula</name>
    <dbReference type="NCBI Taxonomy" id="703511"/>
    <lineage>
        <taxon>Eukaryota</taxon>
        <taxon>Fungi</taxon>
        <taxon>Dikarya</taxon>
        <taxon>Ascomycota</taxon>
        <taxon>Pezizomycotina</taxon>
        <taxon>Dothideomycetes</taxon>
        <taxon>Dothideomycetes incertae sedis</taxon>
        <taxon>Phaeotrichales</taxon>
        <taxon>Phaeotrichaceae</taxon>
        <taxon>Trichodelitschia</taxon>
    </lineage>
</organism>
<evidence type="ECO:0000313" key="1">
    <source>
        <dbReference type="EMBL" id="KAF2397475.1"/>
    </source>
</evidence>
<sequence length="212" mass="24405">MALPPDYYALKSAAPSVPTVHTIELYLDYVCPFSKKMFQTLYPLLPKLRSPPYADKLQILFRPQIQPWHPSSLLVHEAALAFSHAMPGKFWEFSAKLFEVQEEYFDEPTAVEPREATYRRLVEMATKEFGVGWNPVWNALTLTGTHGNEGNFMTNEIKVWVKRGRQMGIHVSPTVVVNGVIEDSISSSWTQEQWLDWLAKNVLEDKGWIPFY</sequence>
<dbReference type="InterPro" id="IPR036249">
    <property type="entry name" value="Thioredoxin-like_sf"/>
</dbReference>
<protein>
    <submittedName>
        <fullName evidence="1">Uncharacterized protein</fullName>
    </submittedName>
</protein>
<gene>
    <name evidence="1" type="ORF">EJ06DRAFT_533076</name>
</gene>
<dbReference type="EMBL" id="ML996703">
    <property type="protein sequence ID" value="KAF2397475.1"/>
    <property type="molecule type" value="Genomic_DNA"/>
</dbReference>
<dbReference type="SUPFAM" id="SSF52833">
    <property type="entry name" value="Thioredoxin-like"/>
    <property type="match status" value="1"/>
</dbReference>
<dbReference type="PANTHER" id="PTHR33875:SF2">
    <property type="entry name" value="ACR183CP"/>
    <property type="match status" value="1"/>
</dbReference>
<dbReference type="Proteomes" id="UP000799640">
    <property type="component" value="Unassembled WGS sequence"/>
</dbReference>
<dbReference type="OrthoDB" id="37297at2759"/>
<name>A0A6G1HNZ5_9PEZI</name>
<accession>A0A6G1HNZ5</accession>
<reference evidence="1" key="1">
    <citation type="journal article" date="2020" name="Stud. Mycol.">
        <title>101 Dothideomycetes genomes: a test case for predicting lifestyles and emergence of pathogens.</title>
        <authorList>
            <person name="Haridas S."/>
            <person name="Albert R."/>
            <person name="Binder M."/>
            <person name="Bloem J."/>
            <person name="Labutti K."/>
            <person name="Salamov A."/>
            <person name="Andreopoulos B."/>
            <person name="Baker S."/>
            <person name="Barry K."/>
            <person name="Bills G."/>
            <person name="Bluhm B."/>
            <person name="Cannon C."/>
            <person name="Castanera R."/>
            <person name="Culley D."/>
            <person name="Daum C."/>
            <person name="Ezra D."/>
            <person name="Gonzalez J."/>
            <person name="Henrissat B."/>
            <person name="Kuo A."/>
            <person name="Liang C."/>
            <person name="Lipzen A."/>
            <person name="Lutzoni F."/>
            <person name="Magnuson J."/>
            <person name="Mondo S."/>
            <person name="Nolan M."/>
            <person name="Ohm R."/>
            <person name="Pangilinan J."/>
            <person name="Park H.-J."/>
            <person name="Ramirez L."/>
            <person name="Alfaro M."/>
            <person name="Sun H."/>
            <person name="Tritt A."/>
            <person name="Yoshinaga Y."/>
            <person name="Zwiers L.-H."/>
            <person name="Turgeon B."/>
            <person name="Goodwin S."/>
            <person name="Spatafora J."/>
            <person name="Crous P."/>
            <person name="Grigoriev I."/>
        </authorList>
    </citation>
    <scope>NUCLEOTIDE SEQUENCE</scope>
    <source>
        <strain evidence="1">CBS 262.69</strain>
    </source>
</reference>
<dbReference type="PANTHER" id="PTHR33875">
    <property type="entry name" value="OS09G0542200 PROTEIN"/>
    <property type="match status" value="1"/>
</dbReference>
<proteinExistence type="predicted"/>
<dbReference type="CDD" id="cd02972">
    <property type="entry name" value="DsbA_family"/>
    <property type="match status" value="1"/>
</dbReference>
<keyword evidence="2" id="KW-1185">Reference proteome</keyword>